<evidence type="ECO:0000259" key="2">
    <source>
        <dbReference type="SMART" id="SM00458"/>
    </source>
</evidence>
<evidence type="ECO:0000313" key="3">
    <source>
        <dbReference type="EMBL" id="KGB75523.1"/>
    </source>
</evidence>
<keyword evidence="1" id="KW-0732">Signal</keyword>
<feature type="chain" id="PRO_5001908358" description="Ricin B lectin domain-containing protein" evidence="1">
    <location>
        <begin position="20"/>
        <end position="185"/>
    </location>
</feature>
<dbReference type="KEGG" id="cdeu:CNBG_1361"/>
<dbReference type="SMART" id="SM00458">
    <property type="entry name" value="RICIN"/>
    <property type="match status" value="1"/>
</dbReference>
<dbReference type="PROSITE" id="PS50231">
    <property type="entry name" value="RICIN_B_LECTIN"/>
    <property type="match status" value="1"/>
</dbReference>
<dbReference type="HOGENOM" id="CLU_1704164_0_0_1"/>
<dbReference type="Proteomes" id="UP000029445">
    <property type="component" value="Chromosome 3"/>
</dbReference>
<organism evidence="3 4">
    <name type="scientific">Cryptococcus deuterogattii (strain R265)</name>
    <name type="common">Cryptococcus gattii VGII (strain R265)</name>
    <dbReference type="NCBI Taxonomy" id="294750"/>
    <lineage>
        <taxon>Eukaryota</taxon>
        <taxon>Fungi</taxon>
        <taxon>Dikarya</taxon>
        <taxon>Basidiomycota</taxon>
        <taxon>Agaricomycotina</taxon>
        <taxon>Tremellomycetes</taxon>
        <taxon>Tremellales</taxon>
        <taxon>Cryptococcaceae</taxon>
        <taxon>Cryptococcus</taxon>
        <taxon>Cryptococcus gattii species complex</taxon>
    </lineage>
</organism>
<keyword evidence="4" id="KW-1185">Reference proteome</keyword>
<proteinExistence type="predicted"/>
<evidence type="ECO:0000313" key="4">
    <source>
        <dbReference type="Proteomes" id="UP000029445"/>
    </source>
</evidence>
<dbReference type="AlphaFoldDB" id="A0A095EDK6"/>
<dbReference type="CDD" id="cd00161">
    <property type="entry name" value="beta-trefoil_Ricin-like"/>
    <property type="match status" value="1"/>
</dbReference>
<dbReference type="Pfam" id="PF00652">
    <property type="entry name" value="Ricin_B_lectin"/>
    <property type="match status" value="1"/>
</dbReference>
<dbReference type="SUPFAM" id="SSF50370">
    <property type="entry name" value="Ricin B-like lectins"/>
    <property type="match status" value="1"/>
</dbReference>
<dbReference type="STRING" id="294750.A0A095EDK6"/>
<dbReference type="OrthoDB" id="6770063at2759"/>
<dbReference type="RefSeq" id="XP_062881466.1">
    <property type="nucleotide sequence ID" value="XM_063025511.1"/>
</dbReference>
<dbReference type="Gene3D" id="2.80.10.50">
    <property type="match status" value="1"/>
</dbReference>
<dbReference type="GeneID" id="88177785"/>
<accession>A0A095EDK6</accession>
<feature type="domain" description="Ricin B lectin" evidence="2">
    <location>
        <begin position="36"/>
        <end position="179"/>
    </location>
</feature>
<dbReference type="OMA" id="WECADNN"/>
<gene>
    <name evidence="3" type="ORF">CNBG_1361</name>
</gene>
<dbReference type="InterPro" id="IPR000772">
    <property type="entry name" value="Ricin_B_lectin"/>
</dbReference>
<dbReference type="EMBL" id="CP025761">
    <property type="protein sequence ID" value="KGB75523.1"/>
    <property type="molecule type" value="Genomic_DNA"/>
</dbReference>
<reference evidence="3 4" key="1">
    <citation type="journal article" date="2011" name="MBio">
        <title>Genome variation in Cryptococcus gattii, an emerging pathogen of immunocompetent hosts.</title>
        <authorList>
            <person name="D'Souza C.A."/>
            <person name="Kronstad J.W."/>
            <person name="Taylor G."/>
            <person name="Warren R."/>
            <person name="Yuen M."/>
            <person name="Hu G."/>
            <person name="Jung W.H."/>
            <person name="Sham A."/>
            <person name="Kidd S.E."/>
            <person name="Tangen K."/>
            <person name="Lee N."/>
            <person name="Zeilmaker T."/>
            <person name="Sawkins J."/>
            <person name="McVicker G."/>
            <person name="Shah S."/>
            <person name="Gnerre S."/>
            <person name="Griggs A."/>
            <person name="Zeng Q."/>
            <person name="Bartlett K."/>
            <person name="Li W."/>
            <person name="Wang X."/>
            <person name="Heitman J."/>
            <person name="Stajich J.E."/>
            <person name="Fraser J.A."/>
            <person name="Meyer W."/>
            <person name="Carter D."/>
            <person name="Schein J."/>
            <person name="Krzywinski M."/>
            <person name="Kwon-Chung K.J."/>
            <person name="Varma A."/>
            <person name="Wang J."/>
            <person name="Brunham R."/>
            <person name="Fyfe M."/>
            <person name="Ouellette B.F."/>
            <person name="Siddiqui A."/>
            <person name="Marra M."/>
            <person name="Jones S."/>
            <person name="Holt R."/>
            <person name="Birren B.W."/>
            <person name="Galagan J.E."/>
            <person name="Cuomo C.A."/>
        </authorList>
    </citation>
    <scope>NUCLEOTIDE SEQUENCE [LARGE SCALE GENOMIC DNA]</scope>
    <source>
        <strain evidence="3 4">R265</strain>
    </source>
</reference>
<protein>
    <recommendedName>
        <fullName evidence="2">Ricin B lectin domain-containing protein</fullName>
    </recommendedName>
</protein>
<feature type="signal peptide" evidence="1">
    <location>
        <begin position="1"/>
        <end position="19"/>
    </location>
</feature>
<dbReference type="InterPro" id="IPR035992">
    <property type="entry name" value="Ricin_B-like_lectins"/>
</dbReference>
<dbReference type="VEuPathDB" id="FungiDB:CNBG_1361"/>
<reference evidence="3 4" key="2">
    <citation type="journal article" date="2018" name="Proc. Natl. Acad. Sci.">
        <title>RNAi is a critical determinant of centromere evolution in closely related fungi.</title>
        <authorList>
            <person name="Yadav V."/>
            <person name="Sun S."/>
            <person name="Billmyre R.B."/>
            <person name="Thimmappa B.C."/>
            <person name="Shea T."/>
            <person name="Lintner R."/>
            <person name="Bakkeren G."/>
            <person name="Cuomo C.A."/>
            <person name="Heitman J."/>
            <person name="Sanyal K."/>
        </authorList>
    </citation>
    <scope>NUCLEOTIDE SEQUENCE [LARGE SCALE GENOMIC DNA]</scope>
    <source>
        <strain evidence="3 4">R265</strain>
    </source>
</reference>
<name>A0A095EDK6_CRYD2</name>
<evidence type="ECO:0000256" key="1">
    <source>
        <dbReference type="SAM" id="SignalP"/>
    </source>
</evidence>
<sequence length="185" mass="20029">MVAIPTLLSLLLTSTFITSAPSSATTEVQDPPPGNGRRIRPYGRPDLCVMVGNGYAAYGTAVNIAYCQSNEATWAPLQLWNVTNDSSGPIPLQSKIGDMCLSAGDNPVSGSSLTIDHCGNGQKQTWNYSAQNKIQLDSTDLCLDVKEGSGPINQNPYVIVKELQVWECTDDNNNQIFFELPYPNT</sequence>